<name>A0A1J0MDR7_9CAUD</name>
<organism evidence="2 3">
    <name type="scientific">Mycobacterium phage Taptic</name>
    <dbReference type="NCBI Taxonomy" id="1920305"/>
    <lineage>
        <taxon>Viruses</taxon>
        <taxon>Duplodnaviria</taxon>
        <taxon>Heunggongvirae</taxon>
        <taxon>Uroviricota</taxon>
        <taxon>Caudoviricetes</taxon>
        <taxon>Northamptonvirus</taxon>
        <taxon>Northamptonvirus taptic</taxon>
    </lineage>
</organism>
<evidence type="ECO:0000313" key="2">
    <source>
        <dbReference type="EMBL" id="APD19244.1"/>
    </source>
</evidence>
<dbReference type="Proteomes" id="UP000225735">
    <property type="component" value="Segment"/>
</dbReference>
<keyword evidence="3" id="KW-1185">Reference proteome</keyword>
<gene>
    <name evidence="2" type="ORF">SEA_TAPTIC_14</name>
</gene>
<accession>A0A1J0MDR7</accession>
<protein>
    <submittedName>
        <fullName evidence="2">Membrane protein</fullName>
    </submittedName>
</protein>
<reference evidence="2 3" key="1">
    <citation type="submission" date="2016-11" db="EMBL/GenBank/DDBJ databases">
        <authorList>
            <person name="Seier E.R."/>
            <person name="Hipwell C.M."/>
            <person name="Kelliher A.B."/>
            <person name="Lando N.A."/>
            <person name="Tsaousis B.E."/>
            <person name="Esposito E.C."/>
            <person name="Heckman E.L."/>
            <person name="Mageeney C.M."/>
            <person name="Kenna M.A."/>
            <person name="Ware V.C."/>
            <person name="Garlena R.A."/>
            <person name="Russell D.A."/>
            <person name="Pope W.H."/>
            <person name="Jacobs-Sera D."/>
            <person name="Hendrix R.W."/>
            <person name="Hatfull G.F."/>
        </authorList>
    </citation>
    <scope>NUCLEOTIDE SEQUENCE [LARGE SCALE GENOMIC DNA]</scope>
</reference>
<evidence type="ECO:0000313" key="3">
    <source>
        <dbReference type="Proteomes" id="UP000225735"/>
    </source>
</evidence>
<evidence type="ECO:0000256" key="1">
    <source>
        <dbReference type="SAM" id="Phobius"/>
    </source>
</evidence>
<proteinExistence type="predicted"/>
<feature type="transmembrane region" description="Helical" evidence="1">
    <location>
        <begin position="6"/>
        <end position="26"/>
    </location>
</feature>
<sequence length="110" mass="12594">MTESLLFSLLGSAGFLVGVAGLLSFWNTRKPTREKSAAEAYQTWRSFMASATDDRDREHQRVVERRDQLYTARELLINLVIDALELARKLGAPHPELEKLHDRLDDARKL</sequence>
<dbReference type="EMBL" id="KY130461">
    <property type="protein sequence ID" value="APD19244.1"/>
    <property type="molecule type" value="Genomic_DNA"/>
</dbReference>
<keyword evidence="1" id="KW-0472">Membrane</keyword>
<keyword evidence="1" id="KW-0812">Transmembrane</keyword>
<keyword evidence="1" id="KW-1133">Transmembrane helix</keyword>